<reference evidence="1 2" key="1">
    <citation type="journal article" date="2015" name="Nature">
        <title>rRNA introns, odd ribosomes, and small enigmatic genomes across a large radiation of phyla.</title>
        <authorList>
            <person name="Brown C.T."/>
            <person name="Hug L.A."/>
            <person name="Thomas B.C."/>
            <person name="Sharon I."/>
            <person name="Castelle C.J."/>
            <person name="Singh A."/>
            <person name="Wilkins M.J."/>
            <person name="Williams K.H."/>
            <person name="Banfield J.F."/>
        </authorList>
    </citation>
    <scope>NUCLEOTIDE SEQUENCE [LARGE SCALE GENOMIC DNA]</scope>
</reference>
<name>A0A0G1IK86_9BACT</name>
<dbReference type="AlphaFoldDB" id="A0A0G1IK86"/>
<accession>A0A0G1IK86</accession>
<dbReference type="InterPro" id="IPR036412">
    <property type="entry name" value="HAD-like_sf"/>
</dbReference>
<dbReference type="Gene3D" id="3.40.50.1000">
    <property type="entry name" value="HAD superfamily/HAD-like"/>
    <property type="match status" value="1"/>
</dbReference>
<evidence type="ECO:0000313" key="1">
    <source>
        <dbReference type="EMBL" id="KKT59288.1"/>
    </source>
</evidence>
<dbReference type="Gene3D" id="3.40.50.2020">
    <property type="match status" value="1"/>
</dbReference>
<evidence type="ECO:0000313" key="2">
    <source>
        <dbReference type="Proteomes" id="UP000034521"/>
    </source>
</evidence>
<dbReference type="CDD" id="cd01427">
    <property type="entry name" value="HAD_like"/>
    <property type="match status" value="1"/>
</dbReference>
<comment type="caution">
    <text evidence="1">The sequence shown here is derived from an EMBL/GenBank/DDBJ whole genome shotgun (WGS) entry which is preliminary data.</text>
</comment>
<dbReference type="SUPFAM" id="SSF53271">
    <property type="entry name" value="PRTase-like"/>
    <property type="match status" value="1"/>
</dbReference>
<dbReference type="Proteomes" id="UP000034521">
    <property type="component" value="Unassembled WGS sequence"/>
</dbReference>
<dbReference type="SFLD" id="SFLDG01129">
    <property type="entry name" value="C1.5:_HAD__Beta-PGM__Phosphata"/>
    <property type="match status" value="1"/>
</dbReference>
<sequence length="522" mass="58910">MESGNQTFVLTEDTKGIWRKLSPDIPMDETGINRYFSDVSTMLTSSLLENCIDLASFREEIIDDALSKKVKEFLDTDKTFCLCLDRFLLSAIEGDEAYQDKFARFSICRTSDGKRIPRITDSNFSDQLAALNKRVPDIADRQIMIVDDGVFTGGTVQETVQKYLSTIGIKNEQCTVLGFIGNGGQEQLSDQNISTDIINPIRNLYDWVDLRDFGIFGGKLINQEDKNGLWYATPYVYPWSDGKGASFDMFDNFFDISSAIIDAQTSLFLSWESALGKEITFSDIQKAGFTLPTDERKTLPAIPTMRVVDYLLSCDAYIEKEQNREVVLFDMDGTLYQLDGENNGYGGSQLERKVLQNAQAYIEMLSECSSSEAQKVVKEGLKDPIGLSAYVRQKFGVSRKEYFDAVWNINPEGILQNYTIPVNKIRELEKTNKKLVLVTSAPNIWQTKVTEYLGITDAFESIYTGEDFELKQEIFSMLSKRYKPQNIISIGDQEETDVAPAKALGWNAILISSPDQLERIAI</sequence>
<dbReference type="Gene3D" id="1.10.150.520">
    <property type="match status" value="1"/>
</dbReference>
<dbReference type="Pfam" id="PF00702">
    <property type="entry name" value="Hydrolase"/>
    <property type="match status" value="1"/>
</dbReference>
<dbReference type="InterPro" id="IPR023214">
    <property type="entry name" value="HAD_sf"/>
</dbReference>
<dbReference type="SUPFAM" id="SSF56784">
    <property type="entry name" value="HAD-like"/>
    <property type="match status" value="1"/>
</dbReference>
<dbReference type="EMBL" id="LCIQ01000043">
    <property type="protein sequence ID" value="KKT59288.1"/>
    <property type="molecule type" value="Genomic_DNA"/>
</dbReference>
<gene>
    <name evidence="1" type="ORF">UW52_C0043G0004</name>
</gene>
<dbReference type="SFLD" id="SFLDS00003">
    <property type="entry name" value="Haloacid_Dehalogenase"/>
    <property type="match status" value="1"/>
</dbReference>
<dbReference type="CDD" id="cd06223">
    <property type="entry name" value="PRTases_typeI"/>
    <property type="match status" value="1"/>
</dbReference>
<protein>
    <submittedName>
        <fullName evidence="1">Uncharacterized protein</fullName>
    </submittedName>
</protein>
<organism evidence="1 2">
    <name type="scientific">Candidatus Gottesmanbacteria bacterium GW2011_GWA1_44_24b</name>
    <dbReference type="NCBI Taxonomy" id="1618437"/>
    <lineage>
        <taxon>Bacteria</taxon>
        <taxon>Candidatus Gottesmaniibacteriota</taxon>
    </lineage>
</organism>
<proteinExistence type="predicted"/>
<dbReference type="InterPro" id="IPR029057">
    <property type="entry name" value="PRTase-like"/>
</dbReference>
<dbReference type="InterPro" id="IPR000836">
    <property type="entry name" value="PRTase_dom"/>
</dbReference>